<dbReference type="InterPro" id="IPR003661">
    <property type="entry name" value="HisK_dim/P_dom"/>
</dbReference>
<evidence type="ECO:0000256" key="5">
    <source>
        <dbReference type="ARBA" id="ARBA00022679"/>
    </source>
</evidence>
<dbReference type="Gene3D" id="3.30.565.10">
    <property type="entry name" value="Histidine kinase-like ATPase, C-terminal domain"/>
    <property type="match status" value="1"/>
</dbReference>
<keyword evidence="13" id="KW-1185">Reference proteome</keyword>
<accession>A0A317CRX0</accession>
<dbReference type="PANTHER" id="PTHR45436">
    <property type="entry name" value="SENSOR HISTIDINE KINASE YKOH"/>
    <property type="match status" value="1"/>
</dbReference>
<dbReference type="InterPro" id="IPR036890">
    <property type="entry name" value="HATPase_C_sf"/>
</dbReference>
<evidence type="ECO:0000256" key="1">
    <source>
        <dbReference type="ARBA" id="ARBA00000085"/>
    </source>
</evidence>
<evidence type="ECO:0000256" key="6">
    <source>
        <dbReference type="ARBA" id="ARBA00022692"/>
    </source>
</evidence>
<dbReference type="SUPFAM" id="SSF55874">
    <property type="entry name" value="ATPase domain of HSP90 chaperone/DNA topoisomerase II/histidine kinase"/>
    <property type="match status" value="1"/>
</dbReference>
<dbReference type="GO" id="GO:0005524">
    <property type="term" value="F:ATP binding"/>
    <property type="evidence" value="ECO:0007669"/>
    <property type="project" value="UniProtKB-KW"/>
</dbReference>
<evidence type="ECO:0000256" key="2">
    <source>
        <dbReference type="ARBA" id="ARBA00004370"/>
    </source>
</evidence>
<dbReference type="EC" id="2.7.13.3" evidence="3"/>
<keyword evidence="4" id="KW-0597">Phosphoprotein</keyword>
<dbReference type="GO" id="GO:0000155">
    <property type="term" value="F:phosphorelay sensor kinase activity"/>
    <property type="evidence" value="ECO:0007669"/>
    <property type="project" value="InterPro"/>
</dbReference>
<dbReference type="PRINTS" id="PR00344">
    <property type="entry name" value="BCTRLSENSOR"/>
</dbReference>
<sequence>MEETGFTPAGSIKKPIISNVINSLRWRQMVSSLVIVATGIAGTGAVYYYYKYESLFLAESKQMEQDAYKIIGSIELEAESKLFVLGNYVDEDNFTEHLRARGFSDTLNETGITYYAYIQELKEPKGIYWSHLHPNEEPKTNESPYSTWKKRDFLLFNIKPLVDDTPYAGILEASTAAGRNPGSRSKLKGARFIVYARRIAFEDDAFQLVLAKSTEKLESDQDELVKSIQALVLVTTLLVLLAQLAGSYIVLSPIRRIEDEIKLIEAGEKDFIEHEYPSELNPVKSAINTLINAEKGQKKRYRDALDNLAHALKTPLAALQSSSERSGENESINQTYVDEHIQRMNDIVAYQLRRAVVSDHNAIVKLESLRPIVFRLRDSLLKVYFDKQFTLDINIDEYARCRVDYDDLMEVFGNLLNNACRFCESKIAVTATQDVDFLIVDIDDDGMGFPDNNPSQLLKRGMRADSKTDGQGIGLAVSAEIVENAGGKISLLMSPFVGARVRLHLPV</sequence>
<keyword evidence="5" id="KW-0808">Transferase</keyword>
<dbReference type="InterPro" id="IPR003594">
    <property type="entry name" value="HATPase_dom"/>
</dbReference>
<feature type="domain" description="Histidine kinase" evidence="11">
    <location>
        <begin position="307"/>
        <end position="507"/>
    </location>
</feature>
<dbReference type="CDD" id="cd00082">
    <property type="entry name" value="HisKA"/>
    <property type="match status" value="1"/>
</dbReference>
<dbReference type="OrthoDB" id="9809567at2"/>
<keyword evidence="9 10" id="KW-0472">Membrane</keyword>
<evidence type="ECO:0000256" key="3">
    <source>
        <dbReference type="ARBA" id="ARBA00012438"/>
    </source>
</evidence>
<dbReference type="GO" id="GO:0005886">
    <property type="term" value="C:plasma membrane"/>
    <property type="evidence" value="ECO:0007669"/>
    <property type="project" value="TreeGrafter"/>
</dbReference>
<dbReference type="InterPro" id="IPR050428">
    <property type="entry name" value="TCS_sensor_his_kinase"/>
</dbReference>
<proteinExistence type="predicted"/>
<comment type="subcellular location">
    <subcellularLocation>
        <location evidence="2">Membrane</location>
    </subcellularLocation>
</comment>
<protein>
    <recommendedName>
        <fullName evidence="3">histidine kinase</fullName>
        <ecNumber evidence="3">2.7.13.3</ecNumber>
    </recommendedName>
</protein>
<evidence type="ECO:0000256" key="8">
    <source>
        <dbReference type="ARBA" id="ARBA00022989"/>
    </source>
</evidence>
<evidence type="ECO:0000313" key="12">
    <source>
        <dbReference type="EMBL" id="PWQ99062.1"/>
    </source>
</evidence>
<dbReference type="Gene3D" id="1.10.287.130">
    <property type="match status" value="1"/>
</dbReference>
<dbReference type="SMART" id="SM00387">
    <property type="entry name" value="HATPase_c"/>
    <property type="match status" value="1"/>
</dbReference>
<dbReference type="InterPro" id="IPR004358">
    <property type="entry name" value="Sig_transdc_His_kin-like_C"/>
</dbReference>
<dbReference type="Proteomes" id="UP000245539">
    <property type="component" value="Unassembled WGS sequence"/>
</dbReference>
<dbReference type="AlphaFoldDB" id="A0A317CRX0"/>
<evidence type="ECO:0000313" key="13">
    <source>
        <dbReference type="Proteomes" id="UP000245539"/>
    </source>
</evidence>
<keyword evidence="6 10" id="KW-0812">Transmembrane</keyword>
<gene>
    <name evidence="12" type="ORF">DKW60_06345</name>
</gene>
<evidence type="ECO:0000256" key="9">
    <source>
        <dbReference type="ARBA" id="ARBA00023136"/>
    </source>
</evidence>
<feature type="transmembrane region" description="Helical" evidence="10">
    <location>
        <begin position="230"/>
        <end position="251"/>
    </location>
</feature>
<dbReference type="InterPro" id="IPR005467">
    <property type="entry name" value="His_kinase_dom"/>
</dbReference>
<evidence type="ECO:0000256" key="4">
    <source>
        <dbReference type="ARBA" id="ARBA00022553"/>
    </source>
</evidence>
<organism evidence="12 13">
    <name type="scientific">Leucothrix pacifica</name>
    <dbReference type="NCBI Taxonomy" id="1247513"/>
    <lineage>
        <taxon>Bacteria</taxon>
        <taxon>Pseudomonadati</taxon>
        <taxon>Pseudomonadota</taxon>
        <taxon>Gammaproteobacteria</taxon>
        <taxon>Thiotrichales</taxon>
        <taxon>Thiotrichaceae</taxon>
        <taxon>Leucothrix</taxon>
    </lineage>
</organism>
<dbReference type="PROSITE" id="PS50109">
    <property type="entry name" value="HIS_KIN"/>
    <property type="match status" value="1"/>
</dbReference>
<comment type="caution">
    <text evidence="12">The sequence shown here is derived from an EMBL/GenBank/DDBJ whole genome shotgun (WGS) entry which is preliminary data.</text>
</comment>
<feature type="transmembrane region" description="Helical" evidence="10">
    <location>
        <begin position="29"/>
        <end position="50"/>
    </location>
</feature>
<comment type="catalytic activity">
    <reaction evidence="1">
        <text>ATP + protein L-histidine = ADP + protein N-phospho-L-histidine.</text>
        <dbReference type="EC" id="2.7.13.3"/>
    </reaction>
</comment>
<evidence type="ECO:0000256" key="7">
    <source>
        <dbReference type="ARBA" id="ARBA00022777"/>
    </source>
</evidence>
<keyword evidence="8 10" id="KW-1133">Transmembrane helix</keyword>
<keyword evidence="7" id="KW-0418">Kinase</keyword>
<dbReference type="EMBL" id="QGKM01000013">
    <property type="protein sequence ID" value="PWQ99062.1"/>
    <property type="molecule type" value="Genomic_DNA"/>
</dbReference>
<name>A0A317CRX0_9GAMM</name>
<dbReference type="Pfam" id="PF02518">
    <property type="entry name" value="HATPase_c"/>
    <property type="match status" value="1"/>
</dbReference>
<evidence type="ECO:0000259" key="11">
    <source>
        <dbReference type="PROSITE" id="PS50109"/>
    </source>
</evidence>
<dbReference type="PANTHER" id="PTHR45436:SF4">
    <property type="entry name" value="SENSOR PROTEIN PHOQ"/>
    <property type="match status" value="1"/>
</dbReference>
<reference evidence="12 13" key="1">
    <citation type="submission" date="2018-05" db="EMBL/GenBank/DDBJ databases">
        <title>Leucothrix arctica sp. nov., isolated from Arctic seawater.</title>
        <authorList>
            <person name="Choi A."/>
            <person name="Baek K."/>
        </authorList>
    </citation>
    <scope>NUCLEOTIDE SEQUENCE [LARGE SCALE GENOMIC DNA]</scope>
    <source>
        <strain evidence="12 13">JCM 18388</strain>
    </source>
</reference>
<evidence type="ECO:0000256" key="10">
    <source>
        <dbReference type="SAM" id="Phobius"/>
    </source>
</evidence>